<dbReference type="SMART" id="SM00347">
    <property type="entry name" value="HTH_MARR"/>
    <property type="match status" value="1"/>
</dbReference>
<evidence type="ECO:0000259" key="2">
    <source>
        <dbReference type="PROSITE" id="PS50995"/>
    </source>
</evidence>
<feature type="coiled-coil region" evidence="1">
    <location>
        <begin position="119"/>
        <end position="146"/>
    </location>
</feature>
<dbReference type="InterPro" id="IPR036390">
    <property type="entry name" value="WH_DNA-bd_sf"/>
</dbReference>
<dbReference type="SUPFAM" id="SSF46785">
    <property type="entry name" value="Winged helix' DNA-binding domain"/>
    <property type="match status" value="1"/>
</dbReference>
<reference evidence="3" key="1">
    <citation type="submission" date="2019-08" db="EMBL/GenBank/DDBJ databases">
        <authorList>
            <person name="Kucharzyk K."/>
            <person name="Murdoch R.W."/>
            <person name="Higgins S."/>
            <person name="Loffler F."/>
        </authorList>
    </citation>
    <scope>NUCLEOTIDE SEQUENCE</scope>
</reference>
<evidence type="ECO:0000313" key="3">
    <source>
        <dbReference type="EMBL" id="MPN25668.1"/>
    </source>
</evidence>
<dbReference type="Gene3D" id="1.10.10.10">
    <property type="entry name" value="Winged helix-like DNA-binding domain superfamily/Winged helix DNA-binding domain"/>
    <property type="match status" value="1"/>
</dbReference>
<organism evidence="3">
    <name type="scientific">bioreactor metagenome</name>
    <dbReference type="NCBI Taxonomy" id="1076179"/>
    <lineage>
        <taxon>unclassified sequences</taxon>
        <taxon>metagenomes</taxon>
        <taxon>ecological metagenomes</taxon>
    </lineage>
</organism>
<protein>
    <recommendedName>
        <fullName evidence="2">HTH marR-type domain-containing protein</fullName>
    </recommendedName>
</protein>
<dbReference type="GO" id="GO:0003700">
    <property type="term" value="F:DNA-binding transcription factor activity"/>
    <property type="evidence" value="ECO:0007669"/>
    <property type="project" value="InterPro"/>
</dbReference>
<gene>
    <name evidence="3" type="ORF">SDC9_173080</name>
</gene>
<comment type="caution">
    <text evidence="3">The sequence shown here is derived from an EMBL/GenBank/DDBJ whole genome shotgun (WGS) entry which is preliminary data.</text>
</comment>
<dbReference type="AlphaFoldDB" id="A0A645GFJ3"/>
<dbReference type="EMBL" id="VSSQ01074924">
    <property type="protein sequence ID" value="MPN25668.1"/>
    <property type="molecule type" value="Genomic_DNA"/>
</dbReference>
<accession>A0A645GFJ3</accession>
<dbReference type="InterPro" id="IPR000835">
    <property type="entry name" value="HTH_MarR-typ"/>
</dbReference>
<name>A0A645GFJ3_9ZZZZ</name>
<proteinExistence type="predicted"/>
<feature type="domain" description="HTH marR-type" evidence="2">
    <location>
        <begin position="7"/>
        <end position="138"/>
    </location>
</feature>
<dbReference type="InterPro" id="IPR036388">
    <property type="entry name" value="WH-like_DNA-bd_sf"/>
</dbReference>
<sequence>MKSNPGKQYIFGSIFSLANRLQALGDKIDENITVKQWFFVAIVSMFDSPPSILEVSKIIGTSRQNIKKMALILQNQGFVSIQEDCNDKRVSRILLTKKCFDYFKTREDMEQSFIESLFNGFTEKNIEDLSNNINLLMNNIDNMEKKYENKE</sequence>
<evidence type="ECO:0000256" key="1">
    <source>
        <dbReference type="SAM" id="Coils"/>
    </source>
</evidence>
<keyword evidence="1" id="KW-0175">Coiled coil</keyword>
<dbReference type="PROSITE" id="PS50995">
    <property type="entry name" value="HTH_MARR_2"/>
    <property type="match status" value="1"/>
</dbReference>